<evidence type="ECO:0000256" key="3">
    <source>
        <dbReference type="ARBA" id="ARBA00022729"/>
    </source>
</evidence>
<dbReference type="GO" id="GO:0042597">
    <property type="term" value="C:periplasmic space"/>
    <property type="evidence" value="ECO:0007669"/>
    <property type="project" value="UniProtKB-ARBA"/>
</dbReference>
<sequence length="520" mass="58099">MKHGKKLLLTVLIAFALILSACTASTAGEEKESDGNVKDGLLESESVVIGVAAEPTTLMGSTQPAAPTYSIIHNIYDNLIEYDGKGTFLPRLAIEWKSIDELTWEFKLREGVTFHNGAPFNAESVKYTVEYLMNPDNKSLYSGRWTDLIKEIKIIDEHTIQFITNKPKANFLHLVYTDINPLEPGYVEKVGIEEAASNPIGTGPYKFKEWKVGESISFVANEDFWEGEPETKELTVKFIPEFSSRLSALLSGDVELIRSVPTDSIDRVEQDQNTKIISTMSGKNAFIALNSSKEGPLQNVKVRQALNHAIDVDLLIKNVMNGHAQKLTSTLTPFNVSYLAVDEYEYDPEKAIKLLAEAGYKPEDLNLTFDTTNGYFPMDTQVVQAIAGELEKLGIKINVVQNETGVFLQKATSKGMGDMYFITSAASTEGESFYSFYFSTTGAYTYINDQKLLEENVEAFKIFDPVQRQKAMDGIQQRLRNEAVSIPLWTGEDIWGAADNISFEPKYSEVVDFYSIKRSK</sequence>
<evidence type="ECO:0000256" key="4">
    <source>
        <dbReference type="SAM" id="SignalP"/>
    </source>
</evidence>
<dbReference type="PIRSF" id="PIRSF002741">
    <property type="entry name" value="MppA"/>
    <property type="match status" value="1"/>
</dbReference>
<comment type="caution">
    <text evidence="6">The sequence shown here is derived from an EMBL/GenBank/DDBJ whole genome shotgun (WGS) entry which is preliminary data.</text>
</comment>
<reference evidence="6 7" key="1">
    <citation type="submission" date="2019-05" db="EMBL/GenBank/DDBJ databases">
        <title>Psychrobacillus vulpis sp. nov., a new species isolated from feces of a red fox that inhabits in The Tablas de Daimiel Natural Park, Albacete, Spain.</title>
        <authorList>
            <person name="Rodriguez M."/>
            <person name="Reina J.C."/>
            <person name="Bejar V."/>
            <person name="Llamas I."/>
        </authorList>
    </citation>
    <scope>NUCLEOTIDE SEQUENCE [LARGE SCALE GENOMIC DNA]</scope>
    <source>
        <strain evidence="6 7">NHI-2</strain>
    </source>
</reference>
<comment type="similarity">
    <text evidence="1">Belongs to the bacterial solute-binding protein 5 family.</text>
</comment>
<keyword evidence="7" id="KW-1185">Reference proteome</keyword>
<evidence type="ECO:0000259" key="5">
    <source>
        <dbReference type="Pfam" id="PF00496"/>
    </source>
</evidence>
<dbReference type="PROSITE" id="PS51257">
    <property type="entry name" value="PROKAR_LIPOPROTEIN"/>
    <property type="match status" value="1"/>
</dbReference>
<dbReference type="EMBL" id="VDGG01000039">
    <property type="protein sequence ID" value="TQR09650.1"/>
    <property type="molecule type" value="Genomic_DNA"/>
</dbReference>
<evidence type="ECO:0000313" key="6">
    <source>
        <dbReference type="EMBL" id="TQR09650.1"/>
    </source>
</evidence>
<gene>
    <name evidence="6" type="ORF">FG383_15755</name>
</gene>
<feature type="domain" description="Solute-binding protein family 5" evidence="5">
    <location>
        <begin position="89"/>
        <end position="443"/>
    </location>
</feature>
<dbReference type="RefSeq" id="WP_142608346.1">
    <property type="nucleotide sequence ID" value="NZ_VDGG01000039.1"/>
</dbReference>
<protein>
    <recommendedName>
        <fullName evidence="5">Solute-binding protein family 5 domain-containing protein</fullName>
    </recommendedName>
</protein>
<evidence type="ECO:0000256" key="2">
    <source>
        <dbReference type="ARBA" id="ARBA00022448"/>
    </source>
</evidence>
<dbReference type="GO" id="GO:0043190">
    <property type="term" value="C:ATP-binding cassette (ABC) transporter complex"/>
    <property type="evidence" value="ECO:0007669"/>
    <property type="project" value="InterPro"/>
</dbReference>
<dbReference type="PANTHER" id="PTHR30290">
    <property type="entry name" value="PERIPLASMIC BINDING COMPONENT OF ABC TRANSPORTER"/>
    <property type="match status" value="1"/>
</dbReference>
<accession>A0A544SWQ7</accession>
<dbReference type="InterPro" id="IPR030678">
    <property type="entry name" value="Peptide/Ni-bd"/>
</dbReference>
<proteinExistence type="inferred from homology"/>
<dbReference type="Gene3D" id="3.40.190.10">
    <property type="entry name" value="Periplasmic binding protein-like II"/>
    <property type="match status" value="1"/>
</dbReference>
<dbReference type="Gene3D" id="3.10.105.10">
    <property type="entry name" value="Dipeptide-binding Protein, Domain 3"/>
    <property type="match status" value="1"/>
</dbReference>
<dbReference type="GO" id="GO:1904680">
    <property type="term" value="F:peptide transmembrane transporter activity"/>
    <property type="evidence" value="ECO:0007669"/>
    <property type="project" value="TreeGrafter"/>
</dbReference>
<organism evidence="6 7">
    <name type="scientific">Psychrobacillus soli</name>
    <dbReference type="NCBI Taxonomy" id="1543965"/>
    <lineage>
        <taxon>Bacteria</taxon>
        <taxon>Bacillati</taxon>
        <taxon>Bacillota</taxon>
        <taxon>Bacilli</taxon>
        <taxon>Bacillales</taxon>
        <taxon>Bacillaceae</taxon>
        <taxon>Psychrobacillus</taxon>
    </lineage>
</organism>
<evidence type="ECO:0000256" key="1">
    <source>
        <dbReference type="ARBA" id="ARBA00005695"/>
    </source>
</evidence>
<dbReference type="SUPFAM" id="SSF53850">
    <property type="entry name" value="Periplasmic binding protein-like II"/>
    <property type="match status" value="1"/>
</dbReference>
<dbReference type="Proteomes" id="UP000318937">
    <property type="component" value="Unassembled WGS sequence"/>
</dbReference>
<dbReference type="AlphaFoldDB" id="A0A544SWQ7"/>
<feature type="chain" id="PRO_5039606632" description="Solute-binding protein family 5 domain-containing protein" evidence="4">
    <location>
        <begin position="28"/>
        <end position="520"/>
    </location>
</feature>
<dbReference type="PANTHER" id="PTHR30290:SF9">
    <property type="entry name" value="OLIGOPEPTIDE-BINDING PROTEIN APPA"/>
    <property type="match status" value="1"/>
</dbReference>
<keyword evidence="2" id="KW-0813">Transport</keyword>
<dbReference type="GO" id="GO:0015833">
    <property type="term" value="P:peptide transport"/>
    <property type="evidence" value="ECO:0007669"/>
    <property type="project" value="TreeGrafter"/>
</dbReference>
<evidence type="ECO:0000313" key="7">
    <source>
        <dbReference type="Proteomes" id="UP000318937"/>
    </source>
</evidence>
<dbReference type="InterPro" id="IPR000914">
    <property type="entry name" value="SBP_5_dom"/>
</dbReference>
<feature type="signal peptide" evidence="4">
    <location>
        <begin position="1"/>
        <end position="27"/>
    </location>
</feature>
<dbReference type="OrthoDB" id="9796817at2"/>
<dbReference type="Gene3D" id="3.90.76.10">
    <property type="entry name" value="Dipeptide-binding Protein, Domain 1"/>
    <property type="match status" value="1"/>
</dbReference>
<name>A0A544SWQ7_9BACI</name>
<dbReference type="Pfam" id="PF00496">
    <property type="entry name" value="SBP_bac_5"/>
    <property type="match status" value="1"/>
</dbReference>
<dbReference type="InterPro" id="IPR039424">
    <property type="entry name" value="SBP_5"/>
</dbReference>
<keyword evidence="3 4" id="KW-0732">Signal</keyword>